<feature type="site" description="Interaction with target DNA" evidence="6">
    <location>
        <position position="82"/>
    </location>
</feature>
<keyword evidence="4 6" id="KW-0255">Endonuclease</keyword>
<comment type="similarity">
    <text evidence="6">Belongs to the endonuclease V family.</text>
</comment>
<dbReference type="PANTHER" id="PTHR28511:SF1">
    <property type="entry name" value="ENDONUCLEASE V"/>
    <property type="match status" value="1"/>
</dbReference>
<accession>M1MMW6</accession>
<dbReference type="PANTHER" id="PTHR28511">
    <property type="entry name" value="ENDONUCLEASE V"/>
    <property type="match status" value="1"/>
</dbReference>
<feature type="binding site" evidence="6">
    <location>
        <position position="43"/>
    </location>
    <ligand>
        <name>Mg(2+)</name>
        <dbReference type="ChEBI" id="CHEBI:18420"/>
    </ligand>
</feature>
<dbReference type="GO" id="GO:0043737">
    <property type="term" value="F:deoxyribonuclease V activity"/>
    <property type="evidence" value="ECO:0007669"/>
    <property type="project" value="UniProtKB-UniRule"/>
</dbReference>
<comment type="catalytic activity">
    <reaction evidence="6">
        <text>Endonucleolytic cleavage at apurinic or apyrimidinic sites to products with a 5'-phosphate.</text>
        <dbReference type="EC" id="3.1.21.7"/>
    </reaction>
</comment>
<dbReference type="GO" id="GO:0005737">
    <property type="term" value="C:cytoplasm"/>
    <property type="evidence" value="ECO:0007669"/>
    <property type="project" value="UniProtKB-SubCell"/>
</dbReference>
<dbReference type="EC" id="3.1.21.7" evidence="6"/>
<dbReference type="AlphaFoldDB" id="M1MMW6"/>
<keyword evidence="6" id="KW-0227">DNA damage</keyword>
<organism evidence="7 8">
    <name type="scientific">Clostridium saccharoperbutylacetonicum N1-4(HMT)</name>
    <dbReference type="NCBI Taxonomy" id="931276"/>
    <lineage>
        <taxon>Bacteria</taxon>
        <taxon>Bacillati</taxon>
        <taxon>Bacillota</taxon>
        <taxon>Clostridia</taxon>
        <taxon>Eubacteriales</taxon>
        <taxon>Clostridiaceae</taxon>
        <taxon>Clostridium</taxon>
    </lineage>
</organism>
<protein>
    <recommendedName>
        <fullName evidence="6">Endonuclease V</fullName>
        <ecNumber evidence="6">3.1.21.7</ecNumber>
    </recommendedName>
    <alternativeName>
        <fullName evidence="6">Deoxyinosine 3'endonuclease</fullName>
    </alternativeName>
    <alternativeName>
        <fullName evidence="6">Deoxyribonuclease V</fullName>
        <shortName evidence="6">DNase V</shortName>
    </alternativeName>
</protein>
<dbReference type="Proteomes" id="UP000011728">
    <property type="component" value="Chromosome"/>
</dbReference>
<keyword evidence="6" id="KW-0234">DNA repair</keyword>
<comment type="function">
    <text evidence="6">DNA repair enzyme involved in the repair of deaminated bases. Selectively cleaves double-stranded DNA at the second phosphodiester bond 3' to a deoxyinosine leaving behind the intact lesion on the nicked DNA.</text>
</comment>
<feature type="binding site" evidence="6">
    <location>
        <position position="112"/>
    </location>
    <ligand>
        <name>Mg(2+)</name>
        <dbReference type="ChEBI" id="CHEBI:18420"/>
    </ligand>
</feature>
<dbReference type="KEGG" id="csr:Cspa_c38030"/>
<dbReference type="EMBL" id="CP004121">
    <property type="protein sequence ID" value="AGF57563.1"/>
    <property type="molecule type" value="Genomic_DNA"/>
</dbReference>
<evidence type="ECO:0000256" key="2">
    <source>
        <dbReference type="ARBA" id="ARBA00022490"/>
    </source>
</evidence>
<dbReference type="GO" id="GO:0003727">
    <property type="term" value="F:single-stranded RNA binding"/>
    <property type="evidence" value="ECO:0007669"/>
    <property type="project" value="TreeGrafter"/>
</dbReference>
<evidence type="ECO:0000313" key="8">
    <source>
        <dbReference type="Proteomes" id="UP000011728"/>
    </source>
</evidence>
<dbReference type="GO" id="GO:0000287">
    <property type="term" value="F:magnesium ion binding"/>
    <property type="evidence" value="ECO:0007669"/>
    <property type="project" value="UniProtKB-UniRule"/>
</dbReference>
<name>M1MMW6_9CLOT</name>
<keyword evidence="8" id="KW-1185">Reference proteome</keyword>
<dbReference type="CDD" id="cd06559">
    <property type="entry name" value="Endonuclease_V"/>
    <property type="match status" value="1"/>
</dbReference>
<dbReference type="HOGENOM" id="CLU_047631_4_0_9"/>
<evidence type="ECO:0000313" key="7">
    <source>
        <dbReference type="EMBL" id="AGF57563.1"/>
    </source>
</evidence>
<evidence type="ECO:0000256" key="5">
    <source>
        <dbReference type="ARBA" id="ARBA00022801"/>
    </source>
</evidence>
<sequence>MENTDFKFVSEEKCREIQANLKTKIVKDNTFELEDIHYIAGVDLAYWKDAVEKAVCCIVILDYATGEIVEEVNCVGEINFPYISGYLAFRELPLVMKCNEKLSVKPDLYVFDGNGYLHPRHMGIATHASFYLNKPTIGVAKNYYKIEDVDFVMPENEQGAFTDIVIDGEVYGRALRTCKDVKPIFISIGNYIDLETTTSIINKLVRKDSHIPIPTRYADIATHKMRSIYR</sequence>
<proteinExistence type="inferred from homology"/>
<evidence type="ECO:0000256" key="6">
    <source>
        <dbReference type="HAMAP-Rule" id="MF_00801"/>
    </source>
</evidence>
<keyword evidence="3 6" id="KW-0540">Nuclease</keyword>
<dbReference type="InterPro" id="IPR007581">
    <property type="entry name" value="Endonuclease-V"/>
</dbReference>
<comment type="cofactor">
    <cofactor evidence="6">
        <name>Mg(2+)</name>
        <dbReference type="ChEBI" id="CHEBI:18420"/>
    </cofactor>
</comment>
<dbReference type="STRING" id="36745.CLSAP_35760"/>
<reference evidence="7 8" key="1">
    <citation type="submission" date="2013-02" db="EMBL/GenBank/DDBJ databases">
        <title>Genome sequence of Clostridium saccharoperbutylacetonicum N1-4(HMT).</title>
        <authorList>
            <person name="Poehlein A."/>
            <person name="Daniel R."/>
        </authorList>
    </citation>
    <scope>NUCLEOTIDE SEQUENCE [LARGE SCALE GENOMIC DNA]</scope>
    <source>
        <strain evidence="8">N1-4(HMT)</strain>
    </source>
</reference>
<evidence type="ECO:0000256" key="1">
    <source>
        <dbReference type="ARBA" id="ARBA00004496"/>
    </source>
</evidence>
<gene>
    <name evidence="6 7" type="primary">nfi</name>
    <name evidence="7" type="ORF">Cspa_c38030</name>
</gene>
<keyword evidence="5 6" id="KW-0378">Hydrolase</keyword>
<dbReference type="Pfam" id="PF04493">
    <property type="entry name" value="Endonuclease_5"/>
    <property type="match status" value="1"/>
</dbReference>
<dbReference type="RefSeq" id="WP_015393876.1">
    <property type="nucleotide sequence ID" value="NC_020291.1"/>
</dbReference>
<dbReference type="GO" id="GO:0006281">
    <property type="term" value="P:DNA repair"/>
    <property type="evidence" value="ECO:0007669"/>
    <property type="project" value="UniProtKB-UniRule"/>
</dbReference>
<evidence type="ECO:0000256" key="3">
    <source>
        <dbReference type="ARBA" id="ARBA00022722"/>
    </source>
</evidence>
<evidence type="ECO:0000256" key="4">
    <source>
        <dbReference type="ARBA" id="ARBA00022759"/>
    </source>
</evidence>
<comment type="subcellular location">
    <subcellularLocation>
        <location evidence="1 6">Cytoplasm</location>
    </subcellularLocation>
</comment>
<dbReference type="OrthoDB" id="9790916at2"/>
<dbReference type="PATRIC" id="fig|931276.5.peg.3834"/>
<dbReference type="GO" id="GO:0016891">
    <property type="term" value="F:RNA endonuclease activity producing 5'-phosphomonoesters, hydrolytic mechanism"/>
    <property type="evidence" value="ECO:0007669"/>
    <property type="project" value="TreeGrafter"/>
</dbReference>
<dbReference type="Gene3D" id="3.30.2170.10">
    <property type="entry name" value="archaeoglobus fulgidus dsm 4304 superfamily"/>
    <property type="match status" value="1"/>
</dbReference>
<keyword evidence="2 6" id="KW-0963">Cytoplasm</keyword>
<keyword evidence="6" id="KW-0479">Metal-binding</keyword>
<dbReference type="HAMAP" id="MF_00801">
    <property type="entry name" value="Endonuclease_5"/>
    <property type="match status" value="1"/>
</dbReference>
<dbReference type="eggNOG" id="COG1515">
    <property type="taxonomic scope" value="Bacteria"/>
</dbReference>
<keyword evidence="6" id="KW-0460">Magnesium</keyword>